<dbReference type="GO" id="GO:0006302">
    <property type="term" value="P:double-strand break repair"/>
    <property type="evidence" value="ECO:0007669"/>
    <property type="project" value="TreeGrafter"/>
</dbReference>
<reference evidence="2" key="1">
    <citation type="submission" date="2022-04" db="EMBL/GenBank/DDBJ databases">
        <title>Carnegiea gigantea Genome sequencing and assembly v2.</title>
        <authorList>
            <person name="Copetti D."/>
            <person name="Sanderson M.J."/>
            <person name="Burquez A."/>
            <person name="Wojciechowski M.F."/>
        </authorList>
    </citation>
    <scope>NUCLEOTIDE SEQUENCE</scope>
    <source>
        <strain evidence="2">SGP5-SGP5p</strain>
        <tissue evidence="2">Aerial part</tissue>
    </source>
</reference>
<keyword evidence="3" id="KW-1185">Reference proteome</keyword>
<dbReference type="GO" id="GO:0007004">
    <property type="term" value="P:telomere maintenance via telomerase"/>
    <property type="evidence" value="ECO:0007669"/>
    <property type="project" value="TreeGrafter"/>
</dbReference>
<dbReference type="GO" id="GO:0030870">
    <property type="term" value="C:Mre11 complex"/>
    <property type="evidence" value="ECO:0007669"/>
    <property type="project" value="TreeGrafter"/>
</dbReference>
<evidence type="ECO:0000313" key="3">
    <source>
        <dbReference type="Proteomes" id="UP001153076"/>
    </source>
</evidence>
<dbReference type="GO" id="GO:0070192">
    <property type="term" value="P:chromosome organization involved in meiotic cell cycle"/>
    <property type="evidence" value="ECO:0007669"/>
    <property type="project" value="TreeGrafter"/>
</dbReference>
<dbReference type="GO" id="GO:0003691">
    <property type="term" value="F:double-stranded telomeric DNA binding"/>
    <property type="evidence" value="ECO:0007669"/>
    <property type="project" value="TreeGrafter"/>
</dbReference>
<sequence length="370" mass="42901">MKRGYPLGSIITTIIEPNQESPKLYDIDSKSHPQDRAKLNSVLQRLSFRQIAIHSASETRWVAIQFAIVINTDWARYTKALEVIKKLHKEQAQEIKTYRLKLEHLQTLKDSAYKLRESIAQDRERAESLRIKMQDLEREIQDVESKIHFTEIKQKDLLKLQEQITEKSATRSALFAEKESRHGSLQDEIEDSDEELEEWRVKFDEKVAQQESQISKLERELNDLKETEKILNERIIQYITEISKLQTEADANELLKSERDSAIQKLFAKHNLGPLPSGPFSDEMALNCTSRLNARMVDLEKDLLDKKGCIRVESSRACQARNSSHELGLWLGSWLGELGKIKLESARLRLEPRLCSSKARFVQGWFETEA</sequence>
<dbReference type="AlphaFoldDB" id="A0A9Q1QM12"/>
<dbReference type="Proteomes" id="UP001153076">
    <property type="component" value="Unassembled WGS sequence"/>
</dbReference>
<comment type="caution">
    <text evidence="2">The sequence shown here is derived from an EMBL/GenBank/DDBJ whole genome shotgun (WGS) entry which is preliminary data.</text>
</comment>
<evidence type="ECO:0000256" key="1">
    <source>
        <dbReference type="SAM" id="Coils"/>
    </source>
</evidence>
<dbReference type="GO" id="GO:0000794">
    <property type="term" value="C:condensed nuclear chromosome"/>
    <property type="evidence" value="ECO:0007669"/>
    <property type="project" value="TreeGrafter"/>
</dbReference>
<feature type="coiled-coil region" evidence="1">
    <location>
        <begin position="182"/>
        <end position="234"/>
    </location>
</feature>
<dbReference type="GO" id="GO:0043047">
    <property type="term" value="F:single-stranded telomeric DNA binding"/>
    <property type="evidence" value="ECO:0007669"/>
    <property type="project" value="TreeGrafter"/>
</dbReference>
<dbReference type="EMBL" id="JAKOGI010000040">
    <property type="protein sequence ID" value="KAJ8447252.1"/>
    <property type="molecule type" value="Genomic_DNA"/>
</dbReference>
<dbReference type="PANTHER" id="PTHR18867">
    <property type="entry name" value="RAD50"/>
    <property type="match status" value="1"/>
</dbReference>
<dbReference type="OrthoDB" id="18797at2759"/>
<keyword evidence="1" id="KW-0175">Coiled coil</keyword>
<dbReference type="PANTHER" id="PTHR18867:SF12">
    <property type="entry name" value="DNA REPAIR PROTEIN RAD50"/>
    <property type="match status" value="1"/>
</dbReference>
<protein>
    <submittedName>
        <fullName evidence="2">Uncharacterized protein</fullName>
    </submittedName>
</protein>
<proteinExistence type="predicted"/>
<feature type="coiled-coil region" evidence="1">
    <location>
        <begin position="119"/>
        <end position="153"/>
    </location>
</feature>
<name>A0A9Q1QM12_9CARY</name>
<organism evidence="2 3">
    <name type="scientific">Carnegiea gigantea</name>
    <dbReference type="NCBI Taxonomy" id="171969"/>
    <lineage>
        <taxon>Eukaryota</taxon>
        <taxon>Viridiplantae</taxon>
        <taxon>Streptophyta</taxon>
        <taxon>Embryophyta</taxon>
        <taxon>Tracheophyta</taxon>
        <taxon>Spermatophyta</taxon>
        <taxon>Magnoliopsida</taxon>
        <taxon>eudicotyledons</taxon>
        <taxon>Gunneridae</taxon>
        <taxon>Pentapetalae</taxon>
        <taxon>Caryophyllales</taxon>
        <taxon>Cactineae</taxon>
        <taxon>Cactaceae</taxon>
        <taxon>Cactoideae</taxon>
        <taxon>Echinocereeae</taxon>
        <taxon>Carnegiea</taxon>
    </lineage>
</organism>
<dbReference type="GO" id="GO:0051880">
    <property type="term" value="F:G-quadruplex DNA binding"/>
    <property type="evidence" value="ECO:0007669"/>
    <property type="project" value="TreeGrafter"/>
</dbReference>
<gene>
    <name evidence="2" type="ORF">Cgig2_030483</name>
</gene>
<evidence type="ECO:0000313" key="2">
    <source>
        <dbReference type="EMBL" id="KAJ8447252.1"/>
    </source>
</evidence>
<dbReference type="GO" id="GO:0000722">
    <property type="term" value="P:telomere maintenance via recombination"/>
    <property type="evidence" value="ECO:0007669"/>
    <property type="project" value="TreeGrafter"/>
</dbReference>
<accession>A0A9Q1QM12</accession>